<dbReference type="AlphaFoldDB" id="A0A1M7Z5C6"/>
<dbReference type="OrthoDB" id="822980at2"/>
<name>A0A1M7Z5C6_9BACT</name>
<proteinExistence type="predicted"/>
<dbReference type="STRING" id="1073327.SAMN04488108_0603"/>
<dbReference type="PROSITE" id="PS51257">
    <property type="entry name" value="PROKAR_LIPOPROTEIN"/>
    <property type="match status" value="1"/>
</dbReference>
<reference evidence="2" key="1">
    <citation type="submission" date="2016-12" db="EMBL/GenBank/DDBJ databases">
        <authorList>
            <person name="Varghese N."/>
            <person name="Submissions S."/>
        </authorList>
    </citation>
    <scope>NUCLEOTIDE SEQUENCE [LARGE SCALE GENOMIC DNA]</scope>
    <source>
        <strain evidence="2">DSM 25035</strain>
    </source>
</reference>
<evidence type="ECO:0000313" key="2">
    <source>
        <dbReference type="Proteomes" id="UP000184609"/>
    </source>
</evidence>
<gene>
    <name evidence="1" type="ORF">SAMN04488108_0603</name>
</gene>
<sequence>MRKIHFTGRAYSFLVALSILTFSCISESETPLNEDLTVEKEIAEEVVTGGENLRKGDFYRYQEKFSNSIFPFGTESGFYLPGTGVGNATFIGKSLSFINQKALDPITTEGAPVSLVFAEELAALGITNLSDDIHSVTVDKKGNALFFSSGTNNGVPVSEDRVEFEAEVTVVGGMGIFENASGSGKVTGFYNPYTGAGESSIVAELMFK</sequence>
<protein>
    <submittedName>
        <fullName evidence="1">Uncharacterized protein</fullName>
    </submittedName>
</protein>
<organism evidence="1 2">
    <name type="scientific">Algoriphagus zhangzhouensis</name>
    <dbReference type="NCBI Taxonomy" id="1073327"/>
    <lineage>
        <taxon>Bacteria</taxon>
        <taxon>Pseudomonadati</taxon>
        <taxon>Bacteroidota</taxon>
        <taxon>Cytophagia</taxon>
        <taxon>Cytophagales</taxon>
        <taxon>Cyclobacteriaceae</taxon>
        <taxon>Algoriphagus</taxon>
    </lineage>
</organism>
<dbReference type="Proteomes" id="UP000184609">
    <property type="component" value="Unassembled WGS sequence"/>
</dbReference>
<keyword evidence="2" id="KW-1185">Reference proteome</keyword>
<accession>A0A1M7Z5C6</accession>
<dbReference type="EMBL" id="FRXN01000001">
    <property type="protein sequence ID" value="SHO60147.1"/>
    <property type="molecule type" value="Genomic_DNA"/>
</dbReference>
<dbReference type="RefSeq" id="WP_073570256.1">
    <property type="nucleotide sequence ID" value="NZ_FRXN01000001.1"/>
</dbReference>
<evidence type="ECO:0000313" key="1">
    <source>
        <dbReference type="EMBL" id="SHO60147.1"/>
    </source>
</evidence>